<feature type="domain" description="Thioesterase putative" evidence="1">
    <location>
        <begin position="7"/>
        <end position="152"/>
    </location>
</feature>
<evidence type="ECO:0000259" key="1">
    <source>
        <dbReference type="Pfam" id="PF09500"/>
    </source>
</evidence>
<dbReference type="EMBL" id="CP071247">
    <property type="protein sequence ID" value="QSP94125.1"/>
    <property type="molecule type" value="Genomic_DNA"/>
</dbReference>
<name>A0ABX7MP82_9GAMM</name>
<protein>
    <submittedName>
        <fullName evidence="2">Thioesterase domain-containing protein</fullName>
    </submittedName>
</protein>
<evidence type="ECO:0000313" key="3">
    <source>
        <dbReference type="Proteomes" id="UP000663555"/>
    </source>
</evidence>
<dbReference type="Proteomes" id="UP000663555">
    <property type="component" value="Chromosome"/>
</dbReference>
<proteinExistence type="predicted"/>
<organism evidence="2 3">
    <name type="scientific">Marinobacter salinisoli</name>
    <dbReference type="NCBI Taxonomy" id="2769486"/>
    <lineage>
        <taxon>Bacteria</taxon>
        <taxon>Pseudomonadati</taxon>
        <taxon>Pseudomonadota</taxon>
        <taxon>Gammaproteobacteria</taxon>
        <taxon>Pseudomonadales</taxon>
        <taxon>Marinobacteraceae</taxon>
        <taxon>Marinobacter</taxon>
    </lineage>
</organism>
<sequence length="161" mass="17590">MSQLDLLQKRIHQEIPLSRALGIRLESWDGRTFVLSAPLAPNRNHQHTGFGGSVYSVAVTAAWGLTELALADLGLSGAVVIQHGDIDYRLPVDGDFYAVCRLPQGEVSERFRKSLARYGKGRLELVAEVFCGRPTRNPTGDACAVLSGRLVVQDARSKLSF</sequence>
<reference evidence="2 3" key="1">
    <citation type="submission" date="2021-03" db="EMBL/GenBank/DDBJ databases">
        <title>Genome sequencing of Marinobacter sp. LPB0319.</title>
        <authorList>
            <person name="Kim J."/>
        </authorList>
    </citation>
    <scope>NUCLEOTIDE SEQUENCE [LARGE SCALE GENOMIC DNA]</scope>
    <source>
        <strain evidence="2 3">LPB0319</strain>
    </source>
</reference>
<dbReference type="Pfam" id="PF09500">
    <property type="entry name" value="YiiD_C"/>
    <property type="match status" value="1"/>
</dbReference>
<evidence type="ECO:0000313" key="2">
    <source>
        <dbReference type="EMBL" id="QSP94125.1"/>
    </source>
</evidence>
<dbReference type="InterPro" id="IPR012660">
    <property type="entry name" value="YiiD_C"/>
</dbReference>
<accession>A0ABX7MP82</accession>
<dbReference type="SUPFAM" id="SSF54637">
    <property type="entry name" value="Thioesterase/thiol ester dehydrase-isomerase"/>
    <property type="match status" value="1"/>
</dbReference>
<keyword evidence="3" id="KW-1185">Reference proteome</keyword>
<dbReference type="Gene3D" id="3.10.129.10">
    <property type="entry name" value="Hotdog Thioesterase"/>
    <property type="match status" value="1"/>
</dbReference>
<dbReference type="NCBIfam" id="TIGR02447">
    <property type="entry name" value="yiiD_Cterm"/>
    <property type="match status" value="1"/>
</dbReference>
<dbReference type="InterPro" id="IPR029069">
    <property type="entry name" value="HotDog_dom_sf"/>
</dbReference>
<dbReference type="RefSeq" id="WP_206643347.1">
    <property type="nucleotide sequence ID" value="NZ_CP071247.1"/>
</dbReference>
<gene>
    <name evidence="2" type="ORF">LPB19_13120</name>
</gene>